<protein>
    <recommendedName>
        <fullName evidence="3">Mobile element protein</fullName>
    </recommendedName>
</protein>
<keyword evidence="2" id="KW-1185">Reference proteome</keyword>
<reference evidence="2" key="1">
    <citation type="submission" date="2017-04" db="EMBL/GenBank/DDBJ databases">
        <title>Genome evolution of the luminous symbionts of deep sea anglerfish.</title>
        <authorList>
            <person name="Hendry T.A."/>
        </authorList>
    </citation>
    <scope>NUCLEOTIDE SEQUENCE [LARGE SCALE GENOMIC DNA]</scope>
</reference>
<evidence type="ECO:0000313" key="1">
    <source>
        <dbReference type="EMBL" id="ATF08639.1"/>
    </source>
</evidence>
<dbReference type="Proteomes" id="UP000218160">
    <property type="component" value="Chromosome 1"/>
</dbReference>
<name>A0A291B6K9_9GAMM</name>
<proteinExistence type="predicted"/>
<dbReference type="KEGG" id="elux:BTN50_0095"/>
<evidence type="ECO:0008006" key="3">
    <source>
        <dbReference type="Google" id="ProtNLM"/>
    </source>
</evidence>
<dbReference type="EMBL" id="CP020660">
    <property type="protein sequence ID" value="ATF08639.1"/>
    <property type="molecule type" value="Genomic_DNA"/>
</dbReference>
<sequence length="46" mass="5084">MVQVKKLLVGILSLMNHITQISETGGMIEVLNKLTRLSMSNTKTIV</sequence>
<gene>
    <name evidence="1" type="ORF">BTN50_0095</name>
</gene>
<dbReference type="RefSeq" id="WP_161492868.1">
    <property type="nucleotide sequence ID" value="NZ_CP020660.1"/>
</dbReference>
<accession>A0A291B6K9</accession>
<evidence type="ECO:0000313" key="2">
    <source>
        <dbReference type="Proteomes" id="UP000218160"/>
    </source>
</evidence>
<organism evidence="1 2">
    <name type="scientific">Candidatus Enterovibrio altilux</name>
    <dbReference type="NCBI Taxonomy" id="1927128"/>
    <lineage>
        <taxon>Bacteria</taxon>
        <taxon>Pseudomonadati</taxon>
        <taxon>Pseudomonadota</taxon>
        <taxon>Gammaproteobacteria</taxon>
        <taxon>Vibrionales</taxon>
        <taxon>Vibrionaceae</taxon>
        <taxon>Enterovibrio</taxon>
    </lineage>
</organism>
<dbReference type="AlphaFoldDB" id="A0A291B6K9"/>